<comment type="caution">
    <text evidence="5">The sequence shown here is derived from an EMBL/GenBank/DDBJ whole genome shotgun (WGS) entry which is preliminary data.</text>
</comment>
<feature type="region of interest" description="Disordered" evidence="2">
    <location>
        <begin position="719"/>
        <end position="796"/>
    </location>
</feature>
<dbReference type="Pfam" id="PF04023">
    <property type="entry name" value="FeoA"/>
    <property type="match status" value="1"/>
</dbReference>
<dbReference type="AlphaFoldDB" id="A0A9D2D8J5"/>
<dbReference type="PANTHER" id="PTHR43185:SF1">
    <property type="entry name" value="FE(2+) TRANSPORTER FEOB"/>
    <property type="match status" value="1"/>
</dbReference>
<reference evidence="5" key="2">
    <citation type="submission" date="2021-04" db="EMBL/GenBank/DDBJ databases">
        <authorList>
            <person name="Gilroy R."/>
        </authorList>
    </citation>
    <scope>NUCLEOTIDE SEQUENCE</scope>
    <source>
        <strain evidence="5">CHK192-19661</strain>
    </source>
</reference>
<dbReference type="GO" id="GO:0005525">
    <property type="term" value="F:GTP binding"/>
    <property type="evidence" value="ECO:0007669"/>
    <property type="project" value="InterPro"/>
</dbReference>
<dbReference type="InterPro" id="IPR038157">
    <property type="entry name" value="FeoA_core_dom"/>
</dbReference>
<keyword evidence="3" id="KW-0472">Membrane</keyword>
<keyword evidence="3" id="KW-1133">Transmembrane helix</keyword>
<dbReference type="InterPro" id="IPR008988">
    <property type="entry name" value="Transcriptional_repressor_C"/>
</dbReference>
<evidence type="ECO:0000256" key="3">
    <source>
        <dbReference type="SAM" id="Phobius"/>
    </source>
</evidence>
<dbReference type="SMART" id="SM00899">
    <property type="entry name" value="FeoA"/>
    <property type="match status" value="1"/>
</dbReference>
<feature type="transmembrane region" description="Helical" evidence="3">
    <location>
        <begin position="425"/>
        <end position="447"/>
    </location>
</feature>
<evidence type="ECO:0000256" key="1">
    <source>
        <dbReference type="ARBA" id="ARBA00023004"/>
    </source>
</evidence>
<feature type="compositionally biased region" description="Basic and acidic residues" evidence="2">
    <location>
        <begin position="767"/>
        <end position="779"/>
    </location>
</feature>
<dbReference type="PROSITE" id="PS51711">
    <property type="entry name" value="G_FEOB"/>
    <property type="match status" value="1"/>
</dbReference>
<feature type="transmembrane region" description="Helical" evidence="3">
    <location>
        <begin position="386"/>
        <end position="404"/>
    </location>
</feature>
<feature type="transmembrane region" description="Helical" evidence="3">
    <location>
        <begin position="630"/>
        <end position="652"/>
    </location>
</feature>
<dbReference type="Proteomes" id="UP000824025">
    <property type="component" value="Unassembled WGS sequence"/>
</dbReference>
<evidence type="ECO:0000256" key="2">
    <source>
        <dbReference type="SAM" id="MobiDB-lite"/>
    </source>
</evidence>
<dbReference type="Gene3D" id="3.40.50.300">
    <property type="entry name" value="P-loop containing nucleotide triphosphate hydrolases"/>
    <property type="match status" value="1"/>
</dbReference>
<dbReference type="Gene3D" id="2.30.30.90">
    <property type="match status" value="1"/>
</dbReference>
<feature type="transmembrane region" description="Helical" evidence="3">
    <location>
        <begin position="588"/>
        <end position="610"/>
    </location>
</feature>
<feature type="transmembrane region" description="Helical" evidence="3">
    <location>
        <begin position="356"/>
        <end position="380"/>
    </location>
</feature>
<accession>A0A9D2D8J5</accession>
<dbReference type="InterPro" id="IPR006073">
    <property type="entry name" value="GTP-bd"/>
</dbReference>
<feature type="domain" description="FeoB-type G" evidence="4">
    <location>
        <begin position="121"/>
        <end position="282"/>
    </location>
</feature>
<name>A0A9D2D8J5_9FIRM</name>
<protein>
    <submittedName>
        <fullName evidence="5">Fused ferrous iron transport protein A/B</fullName>
    </submittedName>
</protein>
<proteinExistence type="predicted"/>
<evidence type="ECO:0000313" key="6">
    <source>
        <dbReference type="Proteomes" id="UP000824025"/>
    </source>
</evidence>
<gene>
    <name evidence="5" type="ORF">H9726_08270</name>
</gene>
<keyword evidence="1" id="KW-0408">Iron</keyword>
<feature type="transmembrane region" description="Helical" evidence="3">
    <location>
        <begin position="487"/>
        <end position="507"/>
    </location>
</feature>
<dbReference type="SUPFAM" id="SSF50037">
    <property type="entry name" value="C-terminal domain of transcriptional repressors"/>
    <property type="match status" value="1"/>
</dbReference>
<dbReference type="PRINTS" id="PR00326">
    <property type="entry name" value="GTP1OBG"/>
</dbReference>
<dbReference type="InterPro" id="IPR011642">
    <property type="entry name" value="Gate_dom"/>
</dbReference>
<organism evidence="5 6">
    <name type="scientific">Candidatus Borkfalkia avicola</name>
    <dbReference type="NCBI Taxonomy" id="2838503"/>
    <lineage>
        <taxon>Bacteria</taxon>
        <taxon>Bacillati</taxon>
        <taxon>Bacillota</taxon>
        <taxon>Clostridia</taxon>
        <taxon>Christensenellales</taxon>
        <taxon>Christensenellaceae</taxon>
        <taxon>Candidatus Borkfalkia</taxon>
    </lineage>
</organism>
<dbReference type="InterPro" id="IPR050860">
    <property type="entry name" value="FeoB_GTPase"/>
</dbReference>
<dbReference type="GO" id="GO:0046914">
    <property type="term" value="F:transition metal ion binding"/>
    <property type="evidence" value="ECO:0007669"/>
    <property type="project" value="InterPro"/>
</dbReference>
<keyword evidence="3" id="KW-0812">Transmembrane</keyword>
<feature type="transmembrane region" description="Helical" evidence="3">
    <location>
        <begin position="459"/>
        <end position="480"/>
    </location>
</feature>
<dbReference type="InterPro" id="IPR027417">
    <property type="entry name" value="P-loop_NTPase"/>
</dbReference>
<feature type="region of interest" description="Disordered" evidence="2">
    <location>
        <begin position="76"/>
        <end position="95"/>
    </location>
</feature>
<dbReference type="PANTHER" id="PTHR43185">
    <property type="entry name" value="FERROUS IRON TRANSPORT PROTEIN B"/>
    <property type="match status" value="1"/>
</dbReference>
<dbReference type="Pfam" id="PF02421">
    <property type="entry name" value="FeoB_N"/>
    <property type="match status" value="1"/>
</dbReference>
<evidence type="ECO:0000259" key="4">
    <source>
        <dbReference type="PROSITE" id="PS51711"/>
    </source>
</evidence>
<dbReference type="InterPro" id="IPR007167">
    <property type="entry name" value="Fe-transptr_FeoA-like"/>
</dbReference>
<dbReference type="InterPro" id="IPR030389">
    <property type="entry name" value="G_FEOB_dom"/>
</dbReference>
<feature type="transmembrane region" description="Helical" evidence="3">
    <location>
        <begin position="542"/>
        <end position="567"/>
    </location>
</feature>
<feature type="compositionally biased region" description="Basic residues" evidence="2">
    <location>
        <begin position="719"/>
        <end position="734"/>
    </location>
</feature>
<feature type="transmembrane region" description="Helical" evidence="3">
    <location>
        <begin position="664"/>
        <end position="683"/>
    </location>
</feature>
<feature type="compositionally biased region" description="Basic residues" evidence="2">
    <location>
        <begin position="787"/>
        <end position="796"/>
    </location>
</feature>
<evidence type="ECO:0000313" key="5">
    <source>
        <dbReference type="EMBL" id="HIZ10463.1"/>
    </source>
</evidence>
<sequence length="796" mass="84013">MKLSEVKQGDCEILSVPSAGDAAKRLARLGIAAGQRVRLLRRAPFGGGVLLEAGGARVALRGSIAAEIGALPAPPLPPSSLPSPPSSPAAAGCPPFPGRAARALPARGRGCDAGRDKRAEKVRLLLFGSPNCGKSTLFNALTGAHAKTGNWHGVTVGEQWRNADLGGVSAQVCDLPGFYAGGTFSLEERVSLRALEGEEGLAVCVADALTLPRSLPLIERVLARGGRAALVVTMCDVLKKRGGYLNVSLLSARLGIPVIGVCAHRRADIARLRAFLRDAAFLPAHEPAALTPALFAGVWSAGEEREGLFERLLYHPVFAPLFFAAAVLLAFFLAFGEHMPGVLLKDLIEGLLSERAGGAAEAALAAAGAPAAGAFVGALFSGMGMLLSFLPQIAVLQLCLLLLEESGCMSALAFMTDGLFRRIGLTGRAVFCVLMGFGCTATAILSARGLENEKLVRRAVRMLAYISCSAKMPVYLAVVSCFFPHRFLALAGIYLAGVLLALASALLSKGKEEEAFVMETARLRLPPLSAVCRALLFSLKQFIIKIVTVVAAFLVVLWFLLSFSFSFRYVGQGAENSMLAVLCRGLKYLFYPMGITQWQVALAALSGIVAKENVAGTLALFYGEDLSAAMSAPSACAFLVFLLTCSPCVSAVAASAKAVGVRRALLYAAGQTGSAFLLGYAVYALLRGGAALAAAFSAALLLAAAAYLIVRSIRHEKIHRSGKHKPSRLHRRRLSAGFFRPSPPSAGEGGARQRRKDGAQRAPLPGRRGDVFHHPERGGKALLPRSVPRRKHPRRR</sequence>
<dbReference type="GO" id="GO:0005886">
    <property type="term" value="C:plasma membrane"/>
    <property type="evidence" value="ECO:0007669"/>
    <property type="project" value="TreeGrafter"/>
</dbReference>
<feature type="transmembrane region" description="Helical" evidence="3">
    <location>
        <begin position="689"/>
        <end position="710"/>
    </location>
</feature>
<dbReference type="Pfam" id="PF07670">
    <property type="entry name" value="Gate"/>
    <property type="match status" value="2"/>
</dbReference>
<dbReference type="GO" id="GO:0015093">
    <property type="term" value="F:ferrous iron transmembrane transporter activity"/>
    <property type="evidence" value="ECO:0007669"/>
    <property type="project" value="TreeGrafter"/>
</dbReference>
<feature type="transmembrane region" description="Helical" evidence="3">
    <location>
        <begin position="313"/>
        <end position="335"/>
    </location>
</feature>
<feature type="compositionally biased region" description="Pro residues" evidence="2">
    <location>
        <begin position="76"/>
        <end position="87"/>
    </location>
</feature>
<dbReference type="SUPFAM" id="SSF52540">
    <property type="entry name" value="P-loop containing nucleoside triphosphate hydrolases"/>
    <property type="match status" value="1"/>
</dbReference>
<dbReference type="EMBL" id="DXCF01000043">
    <property type="protein sequence ID" value="HIZ10463.1"/>
    <property type="molecule type" value="Genomic_DNA"/>
</dbReference>
<reference evidence="5" key="1">
    <citation type="journal article" date="2021" name="PeerJ">
        <title>Extensive microbial diversity within the chicken gut microbiome revealed by metagenomics and culture.</title>
        <authorList>
            <person name="Gilroy R."/>
            <person name="Ravi A."/>
            <person name="Getino M."/>
            <person name="Pursley I."/>
            <person name="Horton D.L."/>
            <person name="Alikhan N.F."/>
            <person name="Baker D."/>
            <person name="Gharbi K."/>
            <person name="Hall N."/>
            <person name="Watson M."/>
            <person name="Adriaenssens E.M."/>
            <person name="Foster-Nyarko E."/>
            <person name="Jarju S."/>
            <person name="Secka A."/>
            <person name="Antonio M."/>
            <person name="Oren A."/>
            <person name="Chaudhuri R.R."/>
            <person name="La Ragione R."/>
            <person name="Hildebrand F."/>
            <person name="Pallen M.J."/>
        </authorList>
    </citation>
    <scope>NUCLEOTIDE SEQUENCE</scope>
    <source>
        <strain evidence="5">CHK192-19661</strain>
    </source>
</reference>